<dbReference type="Proteomes" id="UP000652761">
    <property type="component" value="Unassembled WGS sequence"/>
</dbReference>
<protein>
    <submittedName>
        <fullName evidence="1">Uncharacterized protein</fullName>
    </submittedName>
</protein>
<name>A0A843XAP4_COLES</name>
<evidence type="ECO:0000313" key="2">
    <source>
        <dbReference type="Proteomes" id="UP000652761"/>
    </source>
</evidence>
<gene>
    <name evidence="1" type="ORF">Taro_049344</name>
</gene>
<organism evidence="1 2">
    <name type="scientific">Colocasia esculenta</name>
    <name type="common">Wild taro</name>
    <name type="synonym">Arum esculentum</name>
    <dbReference type="NCBI Taxonomy" id="4460"/>
    <lineage>
        <taxon>Eukaryota</taxon>
        <taxon>Viridiplantae</taxon>
        <taxon>Streptophyta</taxon>
        <taxon>Embryophyta</taxon>
        <taxon>Tracheophyta</taxon>
        <taxon>Spermatophyta</taxon>
        <taxon>Magnoliopsida</taxon>
        <taxon>Liliopsida</taxon>
        <taxon>Araceae</taxon>
        <taxon>Aroideae</taxon>
        <taxon>Colocasieae</taxon>
        <taxon>Colocasia</taxon>
    </lineage>
</organism>
<reference evidence="1" key="1">
    <citation type="submission" date="2017-07" db="EMBL/GenBank/DDBJ databases">
        <title>Taro Niue Genome Assembly and Annotation.</title>
        <authorList>
            <person name="Atibalentja N."/>
            <person name="Keating K."/>
            <person name="Fields C.J."/>
        </authorList>
    </citation>
    <scope>NUCLEOTIDE SEQUENCE</scope>
    <source>
        <strain evidence="1">Niue_2</strain>
        <tissue evidence="1">Leaf</tissue>
    </source>
</reference>
<keyword evidence="2" id="KW-1185">Reference proteome</keyword>
<comment type="caution">
    <text evidence="1">The sequence shown here is derived from an EMBL/GenBank/DDBJ whole genome shotgun (WGS) entry which is preliminary data.</text>
</comment>
<dbReference type="AlphaFoldDB" id="A0A843XAP4"/>
<dbReference type="EMBL" id="NMUH01006977">
    <property type="protein sequence ID" value="MQM16383.1"/>
    <property type="molecule type" value="Genomic_DNA"/>
</dbReference>
<evidence type="ECO:0000313" key="1">
    <source>
        <dbReference type="EMBL" id="MQM16383.1"/>
    </source>
</evidence>
<sequence>MEKKPAKGWREVLLRRPAEKASSPTFYLLFEY</sequence>
<accession>A0A843XAP4</accession>
<proteinExistence type="predicted"/>